<protein>
    <submittedName>
        <fullName evidence="3">Peptidase M56</fullName>
    </submittedName>
</protein>
<proteinExistence type="predicted"/>
<dbReference type="Pfam" id="PF05569">
    <property type="entry name" value="Peptidase_M56"/>
    <property type="match status" value="1"/>
</dbReference>
<dbReference type="RefSeq" id="WP_126674873.1">
    <property type="nucleotide sequence ID" value="NZ_RYZR01000007.1"/>
</dbReference>
<feature type="domain" description="Peptidase M56" evidence="2">
    <location>
        <begin position="20"/>
        <end position="274"/>
    </location>
</feature>
<dbReference type="EMBL" id="RYZR01000007">
    <property type="protein sequence ID" value="RUL62428.1"/>
    <property type="molecule type" value="Genomic_DNA"/>
</dbReference>
<dbReference type="PANTHER" id="PTHR34978:SF3">
    <property type="entry name" value="SLR0241 PROTEIN"/>
    <property type="match status" value="1"/>
</dbReference>
<evidence type="ECO:0000313" key="4">
    <source>
        <dbReference type="Proteomes" id="UP000267077"/>
    </source>
</evidence>
<keyword evidence="1" id="KW-0472">Membrane</keyword>
<keyword evidence="1" id="KW-1133">Transmembrane helix</keyword>
<dbReference type="InterPro" id="IPR052173">
    <property type="entry name" value="Beta-lactam_resp_regulator"/>
</dbReference>
<dbReference type="AlphaFoldDB" id="A0A432LQH9"/>
<sequence length="571" mass="60912">MNSIDHLVTAYSERAWFGLLAFTAAILVVLLLRKPCRRLFGPLSAFQLWLLPAVAMLVSQLPHKAALQFVELSQATQAFAPPNVLMPTHGGATLDWREIALTIWIVGALVRSFSSGRKQSHYRRRLKNAVALDLGTSEWPVVQATNADVGPALVGTWKACIVLPADFQNRYDATERALIFAHETMHARRRDNWWSLLAEIVIAVFWFHPLAWLSLVAFHHDQELACDAAVLREHSAHRRAYANAMLKTQAGVVPLPVGCSWTSRHPLTERISMLKQPTPGNVMRRMFYLVTGVLTCAVSLAVYAGSSGAPTAVLASELQLNMSVAFHSENAKETISDKANLALCVKPGEKGIINGHGWTLDAIATPGADGIDTLVNVTNAHGQPVGAPITLRGQLGDLVSGKGAAKDDNGFYTLQLATVAGCPARAGAVAAHAGKVNDTSVHVVGTAPSSTESGALYTLNVNVAFDDKPAQTHMKLCLKSGEPLEASLASGMSDGVPPWKASFSVHPVDQGLMEIQGSLRGGTLTAATHPVIQTKLGQQATVMIGNRTMAAPGQAASAQTIKIDLLPTAGC</sequence>
<evidence type="ECO:0000256" key="1">
    <source>
        <dbReference type="SAM" id="Phobius"/>
    </source>
</evidence>
<dbReference type="PANTHER" id="PTHR34978">
    <property type="entry name" value="POSSIBLE SENSOR-TRANSDUCER PROTEIN BLAR"/>
    <property type="match status" value="1"/>
</dbReference>
<feature type="transmembrane region" description="Helical" evidence="1">
    <location>
        <begin position="39"/>
        <end position="58"/>
    </location>
</feature>
<name>A0A432LQH9_9GAMM</name>
<accession>A0A432LQH9</accession>
<keyword evidence="1" id="KW-0812">Transmembrane</keyword>
<evidence type="ECO:0000313" key="3">
    <source>
        <dbReference type="EMBL" id="RUL62428.1"/>
    </source>
</evidence>
<gene>
    <name evidence="3" type="ORF">EKH79_16285</name>
</gene>
<dbReference type="CDD" id="cd07341">
    <property type="entry name" value="M56_BlaR1_MecR1_like"/>
    <property type="match status" value="1"/>
</dbReference>
<feature type="transmembrane region" description="Helical" evidence="1">
    <location>
        <begin position="96"/>
        <end position="114"/>
    </location>
</feature>
<organism evidence="3 4">
    <name type="scientific">Dyella dinghuensis</name>
    <dbReference type="NCBI Taxonomy" id="1920169"/>
    <lineage>
        <taxon>Bacteria</taxon>
        <taxon>Pseudomonadati</taxon>
        <taxon>Pseudomonadota</taxon>
        <taxon>Gammaproteobacteria</taxon>
        <taxon>Lysobacterales</taxon>
        <taxon>Rhodanobacteraceae</taxon>
        <taxon>Dyella</taxon>
    </lineage>
</organism>
<reference evidence="3 4" key="1">
    <citation type="submission" date="2018-12" db="EMBL/GenBank/DDBJ databases">
        <title>Dyella dinghuensis sp. nov. DHOA06 and Dyella choica sp. nov. 4M-K27, isolated from forest soil.</title>
        <authorList>
            <person name="Qiu L.-H."/>
            <person name="Gao Z.-H."/>
        </authorList>
    </citation>
    <scope>NUCLEOTIDE SEQUENCE [LARGE SCALE GENOMIC DNA]</scope>
    <source>
        <strain evidence="3 4">DHOA06</strain>
    </source>
</reference>
<keyword evidence="4" id="KW-1185">Reference proteome</keyword>
<feature type="transmembrane region" description="Helical" evidence="1">
    <location>
        <begin position="15"/>
        <end position="32"/>
    </location>
</feature>
<comment type="caution">
    <text evidence="3">The sequence shown here is derived from an EMBL/GenBank/DDBJ whole genome shotgun (WGS) entry which is preliminary data.</text>
</comment>
<dbReference type="Proteomes" id="UP000267077">
    <property type="component" value="Unassembled WGS sequence"/>
</dbReference>
<dbReference type="InterPro" id="IPR008756">
    <property type="entry name" value="Peptidase_M56"/>
</dbReference>
<dbReference type="OrthoDB" id="1628901at2"/>
<evidence type="ECO:0000259" key="2">
    <source>
        <dbReference type="Pfam" id="PF05569"/>
    </source>
</evidence>
<feature type="transmembrane region" description="Helical" evidence="1">
    <location>
        <begin position="193"/>
        <end position="215"/>
    </location>
</feature>